<feature type="domain" description="Histidine kinase" evidence="12">
    <location>
        <begin position="235"/>
        <end position="446"/>
    </location>
</feature>
<dbReference type="InterPro" id="IPR004358">
    <property type="entry name" value="Sig_transdc_His_kin-like_C"/>
</dbReference>
<dbReference type="PROSITE" id="PS50109">
    <property type="entry name" value="HIS_KIN"/>
    <property type="match status" value="1"/>
</dbReference>
<dbReference type="CDD" id="cd06225">
    <property type="entry name" value="HAMP"/>
    <property type="match status" value="1"/>
</dbReference>
<evidence type="ECO:0000256" key="6">
    <source>
        <dbReference type="ARBA" id="ARBA00022692"/>
    </source>
</evidence>
<comment type="catalytic activity">
    <reaction evidence="1">
        <text>ATP + protein L-histidine = ADP + protein N-phospho-L-histidine.</text>
        <dbReference type="EC" id="2.7.13.3"/>
    </reaction>
</comment>
<keyword evidence="5" id="KW-0808">Transferase</keyword>
<keyword evidence="8 11" id="KW-1133">Transmembrane helix</keyword>
<dbReference type="EMBL" id="DVJJ01000096">
    <property type="protein sequence ID" value="HIS64999.1"/>
    <property type="molecule type" value="Genomic_DNA"/>
</dbReference>
<dbReference type="Gene3D" id="3.30.565.10">
    <property type="entry name" value="Histidine kinase-like ATPase, C-terminal domain"/>
    <property type="match status" value="1"/>
</dbReference>
<evidence type="ECO:0000313" key="15">
    <source>
        <dbReference type="Proteomes" id="UP000886741"/>
    </source>
</evidence>
<dbReference type="SMART" id="SM00387">
    <property type="entry name" value="HATPase_c"/>
    <property type="match status" value="1"/>
</dbReference>
<evidence type="ECO:0000256" key="9">
    <source>
        <dbReference type="ARBA" id="ARBA00023012"/>
    </source>
</evidence>
<keyword evidence="10 11" id="KW-0472">Membrane</keyword>
<keyword evidence="9" id="KW-0902">Two-component regulatory system</keyword>
<proteinExistence type="predicted"/>
<keyword evidence="4" id="KW-0597">Phosphoprotein</keyword>
<dbReference type="InterPro" id="IPR003660">
    <property type="entry name" value="HAMP_dom"/>
</dbReference>
<evidence type="ECO:0000256" key="7">
    <source>
        <dbReference type="ARBA" id="ARBA00022777"/>
    </source>
</evidence>
<dbReference type="Gene3D" id="1.10.287.130">
    <property type="match status" value="1"/>
</dbReference>
<protein>
    <recommendedName>
        <fullName evidence="3">histidine kinase</fullName>
        <ecNumber evidence="3">2.7.13.3</ecNumber>
    </recommendedName>
</protein>
<dbReference type="GO" id="GO:0016020">
    <property type="term" value="C:membrane"/>
    <property type="evidence" value="ECO:0007669"/>
    <property type="project" value="UniProtKB-SubCell"/>
</dbReference>
<dbReference type="CDD" id="cd00075">
    <property type="entry name" value="HATPase"/>
    <property type="match status" value="1"/>
</dbReference>
<dbReference type="SMART" id="SM00388">
    <property type="entry name" value="HisKA"/>
    <property type="match status" value="1"/>
</dbReference>
<gene>
    <name evidence="14" type="ORF">IAA83_06475</name>
</gene>
<evidence type="ECO:0000259" key="13">
    <source>
        <dbReference type="PROSITE" id="PS50885"/>
    </source>
</evidence>
<evidence type="ECO:0000256" key="1">
    <source>
        <dbReference type="ARBA" id="ARBA00000085"/>
    </source>
</evidence>
<dbReference type="CDD" id="cd00082">
    <property type="entry name" value="HisKA"/>
    <property type="match status" value="1"/>
</dbReference>
<dbReference type="InterPro" id="IPR005467">
    <property type="entry name" value="His_kinase_dom"/>
</dbReference>
<dbReference type="SMART" id="SM00304">
    <property type="entry name" value="HAMP"/>
    <property type="match status" value="1"/>
</dbReference>
<dbReference type="SUPFAM" id="SSF55874">
    <property type="entry name" value="ATPase domain of HSP90 chaperone/DNA topoisomerase II/histidine kinase"/>
    <property type="match status" value="1"/>
</dbReference>
<dbReference type="SUPFAM" id="SSF158472">
    <property type="entry name" value="HAMP domain-like"/>
    <property type="match status" value="1"/>
</dbReference>
<evidence type="ECO:0000256" key="3">
    <source>
        <dbReference type="ARBA" id="ARBA00012438"/>
    </source>
</evidence>
<accession>A0A9D1FA45</accession>
<keyword evidence="6 11" id="KW-0812">Transmembrane</keyword>
<dbReference type="InterPro" id="IPR003594">
    <property type="entry name" value="HATPase_dom"/>
</dbReference>
<reference evidence="14" key="2">
    <citation type="journal article" date="2021" name="PeerJ">
        <title>Extensive microbial diversity within the chicken gut microbiome revealed by metagenomics and culture.</title>
        <authorList>
            <person name="Gilroy R."/>
            <person name="Ravi A."/>
            <person name="Getino M."/>
            <person name="Pursley I."/>
            <person name="Horton D.L."/>
            <person name="Alikhan N.F."/>
            <person name="Baker D."/>
            <person name="Gharbi K."/>
            <person name="Hall N."/>
            <person name="Watson M."/>
            <person name="Adriaenssens E.M."/>
            <person name="Foster-Nyarko E."/>
            <person name="Jarju S."/>
            <person name="Secka A."/>
            <person name="Antonio M."/>
            <person name="Oren A."/>
            <person name="Chaudhuri R.R."/>
            <person name="La Ragione R."/>
            <person name="Hildebrand F."/>
            <person name="Pallen M.J."/>
        </authorList>
    </citation>
    <scope>NUCLEOTIDE SEQUENCE</scope>
    <source>
        <strain evidence="14">ChiBcec16-1751</strain>
    </source>
</reference>
<evidence type="ECO:0000256" key="10">
    <source>
        <dbReference type="ARBA" id="ARBA00023136"/>
    </source>
</evidence>
<dbReference type="InterPro" id="IPR003661">
    <property type="entry name" value="HisK_dim/P_dom"/>
</dbReference>
<dbReference type="GO" id="GO:0000155">
    <property type="term" value="F:phosphorelay sensor kinase activity"/>
    <property type="evidence" value="ECO:0007669"/>
    <property type="project" value="InterPro"/>
</dbReference>
<dbReference type="AlphaFoldDB" id="A0A9D1FA45"/>
<dbReference type="PANTHER" id="PTHR45436:SF5">
    <property type="entry name" value="SENSOR HISTIDINE KINASE TRCS"/>
    <property type="match status" value="1"/>
</dbReference>
<keyword evidence="7 14" id="KW-0418">Kinase</keyword>
<evidence type="ECO:0000256" key="11">
    <source>
        <dbReference type="SAM" id="Phobius"/>
    </source>
</evidence>
<evidence type="ECO:0000256" key="5">
    <source>
        <dbReference type="ARBA" id="ARBA00022679"/>
    </source>
</evidence>
<dbReference type="PROSITE" id="PS50885">
    <property type="entry name" value="HAMP"/>
    <property type="match status" value="1"/>
</dbReference>
<dbReference type="EC" id="2.7.13.3" evidence="3"/>
<feature type="domain" description="HAMP" evidence="13">
    <location>
        <begin position="173"/>
        <end position="227"/>
    </location>
</feature>
<reference evidence="14" key="1">
    <citation type="submission" date="2020-10" db="EMBL/GenBank/DDBJ databases">
        <authorList>
            <person name="Gilroy R."/>
        </authorList>
    </citation>
    <scope>NUCLEOTIDE SEQUENCE</scope>
    <source>
        <strain evidence="14">ChiBcec16-1751</strain>
    </source>
</reference>
<organism evidence="14 15">
    <name type="scientific">Candidatus Avoscillospira avistercoris</name>
    <dbReference type="NCBI Taxonomy" id="2840707"/>
    <lineage>
        <taxon>Bacteria</taxon>
        <taxon>Bacillati</taxon>
        <taxon>Bacillota</taxon>
        <taxon>Clostridia</taxon>
        <taxon>Eubacteriales</taxon>
        <taxon>Oscillospiraceae</taxon>
        <taxon>Oscillospiraceae incertae sedis</taxon>
        <taxon>Candidatus Avoscillospira</taxon>
    </lineage>
</organism>
<comment type="subcellular location">
    <subcellularLocation>
        <location evidence="2">Membrane</location>
    </subcellularLocation>
</comment>
<dbReference type="Pfam" id="PF00672">
    <property type="entry name" value="HAMP"/>
    <property type="match status" value="1"/>
</dbReference>
<evidence type="ECO:0000259" key="12">
    <source>
        <dbReference type="PROSITE" id="PS50109"/>
    </source>
</evidence>
<dbReference type="InterPro" id="IPR036890">
    <property type="entry name" value="HATPase_C_sf"/>
</dbReference>
<dbReference type="Pfam" id="PF02518">
    <property type="entry name" value="HATPase_c"/>
    <property type="match status" value="1"/>
</dbReference>
<evidence type="ECO:0000256" key="2">
    <source>
        <dbReference type="ARBA" id="ARBA00004370"/>
    </source>
</evidence>
<evidence type="ECO:0000256" key="8">
    <source>
        <dbReference type="ARBA" id="ARBA00022989"/>
    </source>
</evidence>
<evidence type="ECO:0000256" key="4">
    <source>
        <dbReference type="ARBA" id="ARBA00022553"/>
    </source>
</evidence>
<dbReference type="Pfam" id="PF00512">
    <property type="entry name" value="HisKA"/>
    <property type="match status" value="1"/>
</dbReference>
<comment type="caution">
    <text evidence="14">The sequence shown here is derived from an EMBL/GenBank/DDBJ whole genome shotgun (WGS) entry which is preliminary data.</text>
</comment>
<dbReference type="FunFam" id="3.30.565.10:FF:000006">
    <property type="entry name" value="Sensor histidine kinase WalK"/>
    <property type="match status" value="1"/>
</dbReference>
<dbReference type="PRINTS" id="PR00344">
    <property type="entry name" value="BCTRLSENSOR"/>
</dbReference>
<dbReference type="PANTHER" id="PTHR45436">
    <property type="entry name" value="SENSOR HISTIDINE KINASE YKOH"/>
    <property type="match status" value="1"/>
</dbReference>
<name>A0A9D1FA45_9FIRM</name>
<dbReference type="SUPFAM" id="SSF47384">
    <property type="entry name" value="Homodimeric domain of signal transducing histidine kinase"/>
    <property type="match status" value="1"/>
</dbReference>
<dbReference type="Proteomes" id="UP000886741">
    <property type="component" value="Unassembled WGS sequence"/>
</dbReference>
<evidence type="ECO:0000313" key="14">
    <source>
        <dbReference type="EMBL" id="HIS64999.1"/>
    </source>
</evidence>
<dbReference type="Gene3D" id="6.10.340.10">
    <property type="match status" value="1"/>
</dbReference>
<sequence>MSVKVKLTAWITALLLVLVAASLLFLMSVTSTVVTENAANQLETTIRANLTAVSRAEDGTLSMGEGFSFVRSGVYTLLYNESGALLAGQPPLDSPDNIAFENGSLRTEYAADGDAYYILDFWLPFSWNDGLWVRGLMQVPESTGVTEDLLEISLLLLLLMVAVGGVGAYVVVRSAFRPLDKIVAAAESIGEGRDLSRRIGLKPGRDEMSRLATAFDSMFARLERSFEAEKQFTSDASHELRTPIAVILAQCAEAAHHHTEEEHRQDMAVIDRQARKMQALVQQLLQMTRLEQGTQRAAFEEADLSELVSVLCEEQPELPEGVTLHRDIQPDVTAVFDVMLLSRLLQNLLNNAIRYGRPDGNIWVTLRRVDREVLLSVRDDGPGMAADQLDKIFTRFYQADPSRSGSGTGLGLTMVQQIAHLHGGRVTVDSTPGRGSCFTFRFPAEQAAALEEK</sequence>
<dbReference type="InterPro" id="IPR050428">
    <property type="entry name" value="TCS_sensor_his_kinase"/>
</dbReference>
<feature type="transmembrane region" description="Helical" evidence="11">
    <location>
        <begin position="152"/>
        <end position="172"/>
    </location>
</feature>
<dbReference type="InterPro" id="IPR036097">
    <property type="entry name" value="HisK_dim/P_sf"/>
</dbReference>